<keyword evidence="2" id="KW-1185">Reference proteome</keyword>
<reference evidence="2" key="1">
    <citation type="submission" date="2017-01" db="EMBL/GenBank/DDBJ databases">
        <authorList>
            <person name="Varghese N."/>
            <person name="Submissions S."/>
        </authorList>
    </citation>
    <scope>NUCLEOTIDE SEQUENCE [LARGE SCALE GENOMIC DNA]</scope>
    <source>
        <strain evidence="2">DSM 24913</strain>
    </source>
</reference>
<dbReference type="Proteomes" id="UP000185639">
    <property type="component" value="Unassembled WGS sequence"/>
</dbReference>
<dbReference type="Gene3D" id="2.60.20.10">
    <property type="entry name" value="Crystallins"/>
    <property type="match status" value="2"/>
</dbReference>
<organism evidence="1 2">
    <name type="scientific">Thalassolituus maritimus</name>
    <dbReference type="NCBI Taxonomy" id="484498"/>
    <lineage>
        <taxon>Bacteria</taxon>
        <taxon>Pseudomonadati</taxon>
        <taxon>Pseudomonadota</taxon>
        <taxon>Gammaproteobacteria</taxon>
        <taxon>Oceanospirillales</taxon>
        <taxon>Oceanospirillaceae</taxon>
        <taxon>Thalassolituus</taxon>
    </lineage>
</organism>
<evidence type="ECO:0000313" key="1">
    <source>
        <dbReference type="EMBL" id="SIT06936.1"/>
    </source>
</evidence>
<accession>A0A1N7P8T0</accession>
<dbReference type="RefSeq" id="WP_076516998.1">
    <property type="nucleotide sequence ID" value="NZ_FTOH01000009.1"/>
</dbReference>
<dbReference type="OrthoDB" id="906999at2"/>
<protein>
    <submittedName>
        <fullName evidence="1">Uncharacterized protein</fullName>
    </submittedName>
</protein>
<gene>
    <name evidence="1" type="ORF">SAMN05421686_10912</name>
</gene>
<evidence type="ECO:0000313" key="2">
    <source>
        <dbReference type="Proteomes" id="UP000185639"/>
    </source>
</evidence>
<dbReference type="EMBL" id="FTOH01000009">
    <property type="protein sequence ID" value="SIT06936.1"/>
    <property type="molecule type" value="Genomic_DNA"/>
</dbReference>
<dbReference type="AlphaFoldDB" id="A0A1N7P8T0"/>
<proteinExistence type="predicted"/>
<name>A0A1N7P8T0_9GAMM</name>
<dbReference type="STRING" id="484498.SAMN05421686_10912"/>
<sequence length="630" mass="69846">MGDSAMNSNVDFEIWNHNDRGGLSDTFKNTQGQDNITGNTDSLETASNTWVIVFNETNYYGDSMQVGPSTYLDDLNHTTRYNSSGSDEGDWKNQIQSFVLYKTKPSYWGRNPTRDELFAPPSGHAVFTENNNFLGDNRTFTAPYNALNLGVVGYTTSGTEMYRTTGGTINSLRTGPNAWLIVFNEADCRGCALRVTPNTKHGDLNNITRYNLQGEDEGDWKNQIESFLLYNKEPEFWSTGYPRPYIDFTTLFNLYPGTTNTSSDDKITYVIEDATYKIDEPEVAAQATTQVISDYYINDDFSVLPEDGWTKYHISMSHENTGGRNDKAEFDMFFDNSGKLVSIQHFEWSSNGAYNISQALITIVDDEAWLLGTIGALETLGISEEVADGFVQVFDFLTTAFNDISSLVYRKTDNGGSYYFLPVICHTINRVYSTIAGTFNRPAYASSSDSRNSYALDFNYDAYTGALSGIGSGVSNVGAWSLKSGTSGAMPFSQVIEFEYQGYNFRVWYPEVSFSTELGMVMSCKIDYEISDNKDDHIILLMGVSVPANAGDQPVLSFAQATIQFTDMSDSNIMTSPCGGNNIINDVYDQLSSQLTGTNIDSNSGGRAYLADVAKANMQAMLDCAVFTQK</sequence>